<dbReference type="RefSeq" id="WP_285674224.1">
    <property type="nucleotide sequence ID" value="NZ_BSYI01000048.1"/>
</dbReference>
<comment type="caution">
    <text evidence="6">The sequence shown here is derived from an EMBL/GenBank/DDBJ whole genome shotgun (WGS) entry which is preliminary data.</text>
</comment>
<feature type="transmembrane region" description="Helical" evidence="4">
    <location>
        <begin position="19"/>
        <end position="39"/>
    </location>
</feature>
<reference evidence="6 7" key="1">
    <citation type="submission" date="2023-04" db="EMBL/GenBank/DDBJ databases">
        <title>Marinoamorphus aggregata gen. nov., sp. Nov., isolate from tissue of brittle star Ophioplocus japonicus.</title>
        <authorList>
            <person name="Kawano K."/>
            <person name="Sawayama S."/>
            <person name="Nakagawa S."/>
        </authorList>
    </citation>
    <scope>NUCLEOTIDE SEQUENCE [LARGE SCALE GENOMIC DNA]</scope>
    <source>
        <strain evidence="6 7">NKW23</strain>
    </source>
</reference>
<dbReference type="InterPro" id="IPR002123">
    <property type="entry name" value="Plipid/glycerol_acylTrfase"/>
</dbReference>
<keyword evidence="4" id="KW-0472">Membrane</keyword>
<evidence type="ECO:0000256" key="3">
    <source>
        <dbReference type="ARBA" id="ARBA00023315"/>
    </source>
</evidence>
<organism evidence="6 7">
    <name type="scientific">Paralimibaculum aggregatum</name>
    <dbReference type="NCBI Taxonomy" id="3036245"/>
    <lineage>
        <taxon>Bacteria</taxon>
        <taxon>Pseudomonadati</taxon>
        <taxon>Pseudomonadota</taxon>
        <taxon>Alphaproteobacteria</taxon>
        <taxon>Rhodobacterales</taxon>
        <taxon>Paracoccaceae</taxon>
        <taxon>Paralimibaculum</taxon>
    </lineage>
</organism>
<dbReference type="Pfam" id="PF01553">
    <property type="entry name" value="Acyltransferase"/>
    <property type="match status" value="1"/>
</dbReference>
<evidence type="ECO:0000256" key="1">
    <source>
        <dbReference type="ARBA" id="ARBA00005189"/>
    </source>
</evidence>
<gene>
    <name evidence="6" type="ORF">LNKW23_42240</name>
</gene>
<keyword evidence="7" id="KW-1185">Reference proteome</keyword>
<comment type="pathway">
    <text evidence="1">Lipid metabolism.</text>
</comment>
<name>A0ABQ6LSG3_9RHOB</name>
<evidence type="ECO:0000313" key="6">
    <source>
        <dbReference type="EMBL" id="GMG85008.1"/>
    </source>
</evidence>
<evidence type="ECO:0000256" key="2">
    <source>
        <dbReference type="ARBA" id="ARBA00022679"/>
    </source>
</evidence>
<dbReference type="EMBL" id="BSYI01000048">
    <property type="protein sequence ID" value="GMG85008.1"/>
    <property type="molecule type" value="Genomic_DNA"/>
</dbReference>
<proteinExistence type="predicted"/>
<dbReference type="GO" id="GO:0016746">
    <property type="term" value="F:acyltransferase activity"/>
    <property type="evidence" value="ECO:0007669"/>
    <property type="project" value="UniProtKB-KW"/>
</dbReference>
<dbReference type="PANTHER" id="PTHR10434:SF40">
    <property type="entry name" value="1-ACYL-SN-GLYCEROL-3-PHOSPHATE ACYLTRANSFERASE"/>
    <property type="match status" value="1"/>
</dbReference>
<sequence>MAGTESKAAVALAWIRTRIFDLAVIVMSLCQGLAIVTYFQIRRRPEEVRFLLRSWSWGFLWMARWLLGVRWHLEGHDRVPDEPVFYISNHQSAWESIALSVFAPKANIITKRSLMKIPVFGWGLRHAPMIPVDRDQPGQNIRRILREGQKTVAGGRSLLIFPEGTRLAPGTRAPFARGLGLLYARLGVPVVPVVHNAGLVWRKGFAAKRPGLVTMRFLPAIPPGRDPEVFAREIEALLNTEKDRLPGIAPARPDDPPPR</sequence>
<feature type="domain" description="Phospholipid/glycerol acyltransferase" evidence="5">
    <location>
        <begin position="84"/>
        <end position="198"/>
    </location>
</feature>
<keyword evidence="4" id="KW-0812">Transmembrane</keyword>
<dbReference type="PANTHER" id="PTHR10434">
    <property type="entry name" value="1-ACYL-SN-GLYCEROL-3-PHOSPHATE ACYLTRANSFERASE"/>
    <property type="match status" value="1"/>
</dbReference>
<dbReference type="SMART" id="SM00563">
    <property type="entry name" value="PlsC"/>
    <property type="match status" value="1"/>
</dbReference>
<keyword evidence="3 6" id="KW-0012">Acyltransferase</keyword>
<dbReference type="SUPFAM" id="SSF69593">
    <property type="entry name" value="Glycerol-3-phosphate (1)-acyltransferase"/>
    <property type="match status" value="1"/>
</dbReference>
<accession>A0ABQ6LSG3</accession>
<dbReference type="Proteomes" id="UP001239909">
    <property type="component" value="Unassembled WGS sequence"/>
</dbReference>
<evidence type="ECO:0000313" key="7">
    <source>
        <dbReference type="Proteomes" id="UP001239909"/>
    </source>
</evidence>
<keyword evidence="4" id="KW-1133">Transmembrane helix</keyword>
<dbReference type="CDD" id="cd07989">
    <property type="entry name" value="LPLAT_AGPAT-like"/>
    <property type="match status" value="1"/>
</dbReference>
<protein>
    <submittedName>
        <fullName evidence="6">Lysophospholipid acyltransferase family protein</fullName>
    </submittedName>
</protein>
<evidence type="ECO:0000256" key="4">
    <source>
        <dbReference type="SAM" id="Phobius"/>
    </source>
</evidence>
<keyword evidence="2" id="KW-0808">Transferase</keyword>
<evidence type="ECO:0000259" key="5">
    <source>
        <dbReference type="SMART" id="SM00563"/>
    </source>
</evidence>